<proteinExistence type="predicted"/>
<dbReference type="Gene3D" id="2.60.200.40">
    <property type="match status" value="1"/>
</dbReference>
<dbReference type="GO" id="GO:0016301">
    <property type="term" value="F:kinase activity"/>
    <property type="evidence" value="ECO:0007669"/>
    <property type="project" value="UniProtKB-KW"/>
</dbReference>
<protein>
    <submittedName>
        <fullName evidence="2">Lipid kinase</fullName>
        <ecNumber evidence="2">2.7.1.-</ecNumber>
    </submittedName>
</protein>
<dbReference type="InterPro" id="IPR045540">
    <property type="entry name" value="YegS/DAGK_C"/>
</dbReference>
<gene>
    <name evidence="2" type="ORF">NK718_10385</name>
</gene>
<feature type="domain" description="DAGKc" evidence="1">
    <location>
        <begin position="1"/>
        <end position="128"/>
    </location>
</feature>
<name>A0ABT1LCX0_9HYPH</name>
<organism evidence="2 3">
    <name type="scientific">Alsobacter ponti</name>
    <dbReference type="NCBI Taxonomy" id="2962936"/>
    <lineage>
        <taxon>Bacteria</taxon>
        <taxon>Pseudomonadati</taxon>
        <taxon>Pseudomonadota</taxon>
        <taxon>Alphaproteobacteria</taxon>
        <taxon>Hyphomicrobiales</taxon>
        <taxon>Alsobacteraceae</taxon>
        <taxon>Alsobacter</taxon>
    </lineage>
</organism>
<dbReference type="Pfam" id="PF00781">
    <property type="entry name" value="DAGK_cat"/>
    <property type="match status" value="1"/>
</dbReference>
<dbReference type="RefSeq" id="WP_254741440.1">
    <property type="nucleotide sequence ID" value="NZ_JANCLU010000008.1"/>
</dbReference>
<dbReference type="PROSITE" id="PS50146">
    <property type="entry name" value="DAGK"/>
    <property type="match status" value="1"/>
</dbReference>
<dbReference type="PANTHER" id="PTHR30492">
    <property type="entry name" value="METHYLGLYOXAL SYNTHASE"/>
    <property type="match status" value="1"/>
</dbReference>
<keyword evidence="3" id="KW-1185">Reference proteome</keyword>
<dbReference type="Pfam" id="PF19279">
    <property type="entry name" value="YegS_C"/>
    <property type="match status" value="1"/>
</dbReference>
<dbReference type="Proteomes" id="UP001205890">
    <property type="component" value="Unassembled WGS sequence"/>
</dbReference>
<dbReference type="EC" id="2.7.1.-" evidence="2"/>
<dbReference type="Gene3D" id="3.40.50.10330">
    <property type="entry name" value="Probable inorganic polyphosphate/atp-NAD kinase, domain 1"/>
    <property type="match status" value="1"/>
</dbReference>
<evidence type="ECO:0000259" key="1">
    <source>
        <dbReference type="PROSITE" id="PS50146"/>
    </source>
</evidence>
<dbReference type="SMART" id="SM00046">
    <property type="entry name" value="DAGKc"/>
    <property type="match status" value="1"/>
</dbReference>
<dbReference type="NCBIfam" id="NF009604">
    <property type="entry name" value="PRK13057.1"/>
    <property type="match status" value="1"/>
</dbReference>
<dbReference type="InterPro" id="IPR017438">
    <property type="entry name" value="ATP-NAD_kinase_N"/>
</dbReference>
<dbReference type="EMBL" id="JANCLU010000008">
    <property type="protein sequence ID" value="MCP8938923.1"/>
    <property type="molecule type" value="Genomic_DNA"/>
</dbReference>
<comment type="caution">
    <text evidence="2">The sequence shown here is derived from an EMBL/GenBank/DDBJ whole genome shotgun (WGS) entry which is preliminary data.</text>
</comment>
<evidence type="ECO:0000313" key="3">
    <source>
        <dbReference type="Proteomes" id="UP001205890"/>
    </source>
</evidence>
<dbReference type="NCBIfam" id="TIGR00147">
    <property type="entry name" value="YegS/Rv2252/BmrU family lipid kinase"/>
    <property type="match status" value="1"/>
</dbReference>
<dbReference type="InterPro" id="IPR005218">
    <property type="entry name" value="Diacylglycerol/lipid_kinase"/>
</dbReference>
<sequence length="296" mass="30773">MRAMLIVNQDSRSGSAPLDAATARLEAAGVEIVRHWNGSPGGIPAYVEEHRHAVDAVIAGGGDGTVSAVAGAMVGTGLTLGVLPLGTGNDFARTLGIPTDLPAAAEIIASGNVRSVDVGDVNGVVFLNVASVGISAALASDIAAETKRRFGPFGYVLGSLRVLFKARPFRATITGASGAAEVETLQIAIGNGRHYGGGLTIAPDARIDDGRLDLYSLETRRLWRLAVIAPALRSGEHRHAPDVRALHGAWFEIHTAHPKRINVDGELRAMTPARFVVRPGALRVFAPDEAPGLGAI</sequence>
<dbReference type="InterPro" id="IPR001206">
    <property type="entry name" value="Diacylglycerol_kinase_cat_dom"/>
</dbReference>
<dbReference type="InterPro" id="IPR004363">
    <property type="entry name" value="Methylgl_synth"/>
</dbReference>
<evidence type="ECO:0000313" key="2">
    <source>
        <dbReference type="EMBL" id="MCP8938923.1"/>
    </source>
</evidence>
<dbReference type="PANTHER" id="PTHR30492:SF0">
    <property type="entry name" value="METHYLGLYOXAL SYNTHASE"/>
    <property type="match status" value="1"/>
</dbReference>
<keyword evidence="2" id="KW-0418">Kinase</keyword>
<keyword evidence="2" id="KW-0808">Transferase</keyword>
<accession>A0ABT1LCX0</accession>
<reference evidence="2 3" key="1">
    <citation type="submission" date="2022-07" db="EMBL/GenBank/DDBJ databases">
        <authorList>
            <person name="Li W.-J."/>
            <person name="Deng Q.-Q."/>
        </authorList>
    </citation>
    <scope>NUCLEOTIDE SEQUENCE [LARGE SCALE GENOMIC DNA]</scope>
    <source>
        <strain evidence="2 3">SYSU M60028</strain>
    </source>
</reference>
<dbReference type="InterPro" id="IPR016064">
    <property type="entry name" value="NAD/diacylglycerol_kinase_sf"/>
</dbReference>
<dbReference type="SUPFAM" id="SSF111331">
    <property type="entry name" value="NAD kinase/diacylglycerol kinase-like"/>
    <property type="match status" value="1"/>
</dbReference>